<proteinExistence type="inferred from homology"/>
<evidence type="ECO:0000313" key="6">
    <source>
        <dbReference type="Proteomes" id="UP000694388"/>
    </source>
</evidence>
<feature type="compositionally biased region" description="Basic and acidic residues" evidence="3">
    <location>
        <begin position="54"/>
        <end position="64"/>
    </location>
</feature>
<feature type="region of interest" description="Disordered" evidence="3">
    <location>
        <begin position="35"/>
        <end position="307"/>
    </location>
</feature>
<name>A0A8C4QTF6_EPTBU</name>
<dbReference type="GO" id="GO:0005634">
    <property type="term" value="C:nucleus"/>
    <property type="evidence" value="ECO:0007669"/>
    <property type="project" value="TreeGrafter"/>
</dbReference>
<dbReference type="SMART" id="SM01233">
    <property type="entry name" value="HABP4_PAI-RBP1"/>
    <property type="match status" value="1"/>
</dbReference>
<dbReference type="GO" id="GO:0003723">
    <property type="term" value="F:RNA binding"/>
    <property type="evidence" value="ECO:0007669"/>
    <property type="project" value="InterPro"/>
</dbReference>
<feature type="compositionally biased region" description="Pro residues" evidence="3">
    <location>
        <begin position="66"/>
        <end position="78"/>
    </location>
</feature>
<feature type="domain" description="Hyaluronan/mRNA-binding protein" evidence="4">
    <location>
        <begin position="202"/>
        <end position="332"/>
    </location>
</feature>
<dbReference type="InterPro" id="IPR006861">
    <property type="entry name" value="HABP4_PAIRBP1-bd"/>
</dbReference>
<dbReference type="InterPro" id="IPR039764">
    <property type="entry name" value="HABP4/SERBP1-like"/>
</dbReference>
<comment type="similarity">
    <text evidence="2">Belongs to the SERBP1-HABP4 family.</text>
</comment>
<feature type="compositionally biased region" description="Basic and acidic residues" evidence="3">
    <location>
        <begin position="196"/>
        <end position="224"/>
    </location>
</feature>
<feature type="compositionally biased region" description="Basic and acidic residues" evidence="3">
    <location>
        <begin position="84"/>
        <end position="97"/>
    </location>
</feature>
<evidence type="ECO:0000256" key="3">
    <source>
        <dbReference type="SAM" id="MobiDB-lite"/>
    </source>
</evidence>
<dbReference type="AlphaFoldDB" id="A0A8C4QTF6"/>
<organism evidence="5 6">
    <name type="scientific">Eptatretus burgeri</name>
    <name type="common">Inshore hagfish</name>
    <dbReference type="NCBI Taxonomy" id="7764"/>
    <lineage>
        <taxon>Eukaryota</taxon>
        <taxon>Metazoa</taxon>
        <taxon>Chordata</taxon>
        <taxon>Craniata</taxon>
        <taxon>Vertebrata</taxon>
        <taxon>Cyclostomata</taxon>
        <taxon>Myxini</taxon>
        <taxon>Myxiniformes</taxon>
        <taxon>Myxinidae</taxon>
        <taxon>Eptatretinae</taxon>
        <taxon>Eptatretus</taxon>
    </lineage>
</organism>
<feature type="compositionally biased region" description="Low complexity" evidence="3">
    <location>
        <begin position="43"/>
        <end position="52"/>
    </location>
</feature>
<reference evidence="5" key="2">
    <citation type="submission" date="2025-09" db="UniProtKB">
        <authorList>
            <consortium name="Ensembl"/>
        </authorList>
    </citation>
    <scope>IDENTIFICATION</scope>
</reference>
<evidence type="ECO:0000256" key="1">
    <source>
        <dbReference type="ARBA" id="ARBA00022845"/>
    </source>
</evidence>
<dbReference type="OMA" id="HNWGTIK"/>
<reference evidence="5" key="1">
    <citation type="submission" date="2025-08" db="UniProtKB">
        <authorList>
            <consortium name="Ensembl"/>
        </authorList>
    </citation>
    <scope>IDENTIFICATION</scope>
</reference>
<feature type="compositionally biased region" description="Basic and acidic residues" evidence="3">
    <location>
        <begin position="277"/>
        <end position="294"/>
    </location>
</feature>
<dbReference type="Ensembl" id="ENSEBUT00000020906.1">
    <property type="protein sequence ID" value="ENSEBUP00000020330.1"/>
    <property type="gene ID" value="ENSEBUG00000012593.1"/>
</dbReference>
<dbReference type="InterPro" id="IPR032381">
    <property type="entry name" value="IHABP4_N"/>
</dbReference>
<dbReference type="GO" id="GO:0006417">
    <property type="term" value="P:regulation of translation"/>
    <property type="evidence" value="ECO:0007669"/>
    <property type="project" value="UniProtKB-KW"/>
</dbReference>
<evidence type="ECO:0000256" key="2">
    <source>
        <dbReference type="ARBA" id="ARBA00035118"/>
    </source>
</evidence>
<keyword evidence="6" id="KW-1185">Reference proteome</keyword>
<accession>A0A8C4QTF6</accession>
<dbReference type="Pfam" id="PF04774">
    <property type="entry name" value="HABP4_PAI-RBP1"/>
    <property type="match status" value="2"/>
</dbReference>
<feature type="compositionally biased region" description="Basic and acidic residues" evidence="3">
    <location>
        <begin position="234"/>
        <end position="248"/>
    </location>
</feature>
<feature type="compositionally biased region" description="Basic and acidic residues" evidence="3">
    <location>
        <begin position="258"/>
        <end position="270"/>
    </location>
</feature>
<keyword evidence="1" id="KW-0810">Translation regulation</keyword>
<evidence type="ECO:0000313" key="5">
    <source>
        <dbReference type="Ensembl" id="ENSEBUP00000020330.1"/>
    </source>
</evidence>
<dbReference type="GO" id="GO:0005737">
    <property type="term" value="C:cytoplasm"/>
    <property type="evidence" value="ECO:0007669"/>
    <property type="project" value="TreeGrafter"/>
</dbReference>
<feature type="compositionally biased region" description="Gly residues" evidence="3">
    <location>
        <begin position="388"/>
        <end position="397"/>
    </location>
</feature>
<feature type="compositionally biased region" description="Basic and acidic residues" evidence="3">
    <location>
        <begin position="113"/>
        <end position="176"/>
    </location>
</feature>
<protein>
    <submittedName>
        <fullName evidence="5">SERPINE1 mRNA binding protein 1b</fullName>
    </submittedName>
</protein>
<dbReference type="GeneTree" id="ENSGT00520000055591"/>
<sequence length="437" mass="48503">MPGNMQEGFGCAITNRFDQLLDDESDPFDILKAAKAKKESKAANKAAAAAKQPPKKESQKDRKAPLPSPVAEPKPPIQPVLAGPRKEGQRRLPRRPDQQVSGTTAAPPVGPENRTERVFSESRPERQSDARADRRIERPERRVFAPRPERRAFERPMEDKGEGSTEFSTDRSERPPRGRGVFRGGRARGRGFNRTDGFDIRGKREFDRHSGSDRIGPKLEEKRRGNGPHNWGSVKDEMGGLKPEDKRGGSGSHNWGSLKDDIGEMDHSAVNDESTEHDDAQPTTDDTKENKPEELKDEEEDGAKQMTLDEWKAMQEKVRVKAAFNIRKPGEGCDSQQWGKAYMVQKTKFKNEIPSGLIGEHHVRRPANDITSQLEINFGEQSRRGRGGRGAGMGRGRGMVESRGGRAVARGGFGRGERMNTASAPNFDDPEAFPALA</sequence>
<dbReference type="Proteomes" id="UP000694388">
    <property type="component" value="Unplaced"/>
</dbReference>
<evidence type="ECO:0000259" key="4">
    <source>
        <dbReference type="SMART" id="SM01233"/>
    </source>
</evidence>
<feature type="region of interest" description="Disordered" evidence="3">
    <location>
        <begin position="381"/>
        <end position="437"/>
    </location>
</feature>
<dbReference type="PANTHER" id="PTHR12299">
    <property type="entry name" value="HYALURONIC ACID-BINDING PROTEIN 4"/>
    <property type="match status" value="1"/>
</dbReference>
<dbReference type="Pfam" id="PF16174">
    <property type="entry name" value="IHABP4_N"/>
    <property type="match status" value="1"/>
</dbReference>
<dbReference type="PANTHER" id="PTHR12299:SF17">
    <property type="entry name" value="AT19571P-RELATED"/>
    <property type="match status" value="1"/>
</dbReference>